<dbReference type="GO" id="GO:0005524">
    <property type="term" value="F:ATP binding"/>
    <property type="evidence" value="ECO:0007669"/>
    <property type="project" value="UniProtKB-UniRule"/>
</dbReference>
<evidence type="ECO:0000256" key="10">
    <source>
        <dbReference type="ARBA" id="ARBA00047890"/>
    </source>
</evidence>
<comment type="similarity">
    <text evidence="8 11">Belongs to the QueC family.</text>
</comment>
<sequence length="248" mass="27669">MKPSRRALVLFSGGQDSTACLAWALEHHDHVETIGFDYGQRHSVELQCRTAVRAQIVANFPRWAPRLGDDHLLDLSLLGQISDTALTSERELEMTNSGLPNTFVPGRNLLFFTFAATVAYRRGLNVLVGGMCETDFSGYPDCRDNTLKALQVAISLGMDTKMTVETPLMWLDKAQTWAFSADLGGEALNDLIVEHTHTCYLGDRQQRHEWGYGCGQCPACALRRRGYKGWRESGQPEFADTDRLGLMP</sequence>
<comment type="cofactor">
    <cofactor evidence="11">
        <name>Zn(2+)</name>
        <dbReference type="ChEBI" id="CHEBI:29105"/>
    </cofactor>
    <text evidence="11">Binds 1 zinc ion per subunit.</text>
</comment>
<evidence type="ECO:0000256" key="9">
    <source>
        <dbReference type="ARBA" id="ARBA00039149"/>
    </source>
</evidence>
<proteinExistence type="inferred from homology"/>
<evidence type="ECO:0000313" key="12">
    <source>
        <dbReference type="EMBL" id="ARN23275.1"/>
    </source>
</evidence>
<dbReference type="PANTHER" id="PTHR42914:SF1">
    <property type="entry name" value="7-CYANO-7-DEAZAGUANINE SYNTHASE"/>
    <property type="match status" value="1"/>
</dbReference>
<comment type="pathway">
    <text evidence="1 11">Purine metabolism; 7-cyano-7-deazaguanine biosynthesis.</text>
</comment>
<dbReference type="GO" id="GO:0016879">
    <property type="term" value="F:ligase activity, forming carbon-nitrogen bonds"/>
    <property type="evidence" value="ECO:0007669"/>
    <property type="project" value="UniProtKB-UniRule"/>
</dbReference>
<dbReference type="NCBIfam" id="TIGR00364">
    <property type="entry name" value="7-cyano-7-deazaguanine synthase QueC"/>
    <property type="match status" value="1"/>
</dbReference>
<evidence type="ECO:0000256" key="4">
    <source>
        <dbReference type="ARBA" id="ARBA00022741"/>
    </source>
</evidence>
<dbReference type="PANTHER" id="PTHR42914">
    <property type="entry name" value="7-CYANO-7-DEAZAGUANINE SYNTHASE"/>
    <property type="match status" value="1"/>
</dbReference>
<feature type="binding site" evidence="11">
    <location>
        <position position="214"/>
    </location>
    <ligand>
        <name>Zn(2+)</name>
        <dbReference type="ChEBI" id="CHEBI:29105"/>
    </ligand>
</feature>
<dbReference type="Proteomes" id="UP000193427">
    <property type="component" value="Chromosome"/>
</dbReference>
<dbReference type="EC" id="6.3.4.20" evidence="9 11"/>
<dbReference type="GO" id="GO:0008270">
    <property type="term" value="F:zinc ion binding"/>
    <property type="evidence" value="ECO:0007669"/>
    <property type="project" value="UniProtKB-UniRule"/>
</dbReference>
<dbReference type="PIRSF" id="PIRSF006293">
    <property type="entry name" value="ExsB"/>
    <property type="match status" value="1"/>
</dbReference>
<keyword evidence="4 11" id="KW-0547">Nucleotide-binding</keyword>
<dbReference type="HAMAP" id="MF_01633">
    <property type="entry name" value="QueC"/>
    <property type="match status" value="1"/>
</dbReference>
<feature type="binding site" evidence="11">
    <location>
        <begin position="11"/>
        <end position="21"/>
    </location>
    <ligand>
        <name>ATP</name>
        <dbReference type="ChEBI" id="CHEBI:30616"/>
    </ligand>
</feature>
<comment type="function">
    <text evidence="11">Catalyzes the ATP-dependent conversion of 7-carboxy-7-deazaguanine (CDG) to 7-cyano-7-deazaguanine (preQ(0)).</text>
</comment>
<accession>A0A1W6LG91</accession>
<dbReference type="EMBL" id="CP015118">
    <property type="protein sequence ID" value="ARN23275.1"/>
    <property type="molecule type" value="Genomic_DNA"/>
</dbReference>
<keyword evidence="2 11" id="KW-0436">Ligase</keyword>
<keyword evidence="7 11" id="KW-0067">ATP-binding</keyword>
<evidence type="ECO:0000256" key="3">
    <source>
        <dbReference type="ARBA" id="ARBA00022723"/>
    </source>
</evidence>
<evidence type="ECO:0000313" key="13">
    <source>
        <dbReference type="Proteomes" id="UP000193427"/>
    </source>
</evidence>
<protein>
    <recommendedName>
        <fullName evidence="9 11">7-cyano-7-deazaguanine synthase</fullName>
        <ecNumber evidence="9 11">6.3.4.20</ecNumber>
    </recommendedName>
    <alternativeName>
        <fullName evidence="11">7-cyano-7-carbaguanine synthase</fullName>
    </alternativeName>
    <alternativeName>
        <fullName evidence="11">PreQ(0) synthase</fullName>
    </alternativeName>
    <alternativeName>
        <fullName evidence="11">Queuosine biosynthesis protein QueC</fullName>
    </alternativeName>
</protein>
<reference evidence="12 13" key="1">
    <citation type="submission" date="2016-04" db="EMBL/GenBank/DDBJ databases">
        <title>Complete genome sequence of natural rubber-degrading, novel Gram-negative bacterium, Rhizobacter gummiphilus strain NS21.</title>
        <authorList>
            <person name="Tabata M."/>
            <person name="Kasai D."/>
            <person name="Fukuda M."/>
        </authorList>
    </citation>
    <scope>NUCLEOTIDE SEQUENCE [LARGE SCALE GENOMIC DNA]</scope>
    <source>
        <strain evidence="12 13">NS21</strain>
    </source>
</reference>
<dbReference type="SUPFAM" id="SSF52402">
    <property type="entry name" value="Adenine nucleotide alpha hydrolases-like"/>
    <property type="match status" value="1"/>
</dbReference>
<keyword evidence="5 11" id="KW-0671">Queuosine biosynthesis</keyword>
<dbReference type="CDD" id="cd01995">
    <property type="entry name" value="QueC-like"/>
    <property type="match status" value="1"/>
</dbReference>
<evidence type="ECO:0000256" key="7">
    <source>
        <dbReference type="ARBA" id="ARBA00022840"/>
    </source>
</evidence>
<keyword evidence="13" id="KW-1185">Reference proteome</keyword>
<dbReference type="RefSeq" id="WP_085753593.1">
    <property type="nucleotide sequence ID" value="NZ_BSPR01000017.1"/>
</dbReference>
<feature type="binding site" evidence="11">
    <location>
        <position position="199"/>
    </location>
    <ligand>
        <name>Zn(2+)</name>
        <dbReference type="ChEBI" id="CHEBI:29105"/>
    </ligand>
</feature>
<evidence type="ECO:0000256" key="1">
    <source>
        <dbReference type="ARBA" id="ARBA00005061"/>
    </source>
</evidence>
<gene>
    <name evidence="11" type="primary">queC</name>
    <name evidence="12" type="ORF">A4W93_27090</name>
</gene>
<feature type="binding site" evidence="11">
    <location>
        <position position="217"/>
    </location>
    <ligand>
        <name>Zn(2+)</name>
        <dbReference type="ChEBI" id="CHEBI:29105"/>
    </ligand>
</feature>
<evidence type="ECO:0000256" key="11">
    <source>
        <dbReference type="HAMAP-Rule" id="MF_01633"/>
    </source>
</evidence>
<dbReference type="GO" id="GO:0008616">
    <property type="term" value="P:tRNA queuosine(34) biosynthetic process"/>
    <property type="evidence" value="ECO:0007669"/>
    <property type="project" value="UniProtKB-UniRule"/>
</dbReference>
<dbReference type="Pfam" id="PF06508">
    <property type="entry name" value="QueC"/>
    <property type="match status" value="1"/>
</dbReference>
<comment type="catalytic activity">
    <reaction evidence="10 11">
        <text>7-carboxy-7-carbaguanine + NH4(+) + 2 ATP = 7-cyano-7-carbaguanine + 2 AMP + 2 diphosphate + 2 H(+)</text>
        <dbReference type="Rhea" id="RHEA:27982"/>
        <dbReference type="ChEBI" id="CHEBI:15378"/>
        <dbReference type="ChEBI" id="CHEBI:28938"/>
        <dbReference type="ChEBI" id="CHEBI:30616"/>
        <dbReference type="ChEBI" id="CHEBI:33019"/>
        <dbReference type="ChEBI" id="CHEBI:45075"/>
        <dbReference type="ChEBI" id="CHEBI:61036"/>
        <dbReference type="ChEBI" id="CHEBI:456215"/>
        <dbReference type="EC" id="6.3.4.20"/>
    </reaction>
</comment>
<evidence type="ECO:0000256" key="5">
    <source>
        <dbReference type="ARBA" id="ARBA00022785"/>
    </source>
</evidence>
<keyword evidence="3 11" id="KW-0479">Metal-binding</keyword>
<evidence type="ECO:0000256" key="8">
    <source>
        <dbReference type="ARBA" id="ARBA00037993"/>
    </source>
</evidence>
<evidence type="ECO:0000256" key="6">
    <source>
        <dbReference type="ARBA" id="ARBA00022833"/>
    </source>
</evidence>
<dbReference type="InterPro" id="IPR018317">
    <property type="entry name" value="QueC"/>
</dbReference>
<dbReference type="AlphaFoldDB" id="A0A1W6LG91"/>
<dbReference type="OrthoDB" id="9789567at2"/>
<evidence type="ECO:0000256" key="2">
    <source>
        <dbReference type="ARBA" id="ARBA00022598"/>
    </source>
</evidence>
<organism evidence="12 13">
    <name type="scientific">Piscinibacter gummiphilus</name>
    <dbReference type="NCBI Taxonomy" id="946333"/>
    <lineage>
        <taxon>Bacteria</taxon>
        <taxon>Pseudomonadati</taxon>
        <taxon>Pseudomonadota</taxon>
        <taxon>Betaproteobacteria</taxon>
        <taxon>Burkholderiales</taxon>
        <taxon>Sphaerotilaceae</taxon>
        <taxon>Piscinibacter</taxon>
    </lineage>
</organism>
<keyword evidence="6 11" id="KW-0862">Zinc</keyword>
<dbReference type="UniPathway" id="UPA00391"/>
<feature type="binding site" evidence="11">
    <location>
        <position position="220"/>
    </location>
    <ligand>
        <name>Zn(2+)</name>
        <dbReference type="ChEBI" id="CHEBI:29105"/>
    </ligand>
</feature>
<dbReference type="STRING" id="946333.A4W93_27090"/>
<dbReference type="Gene3D" id="3.40.50.620">
    <property type="entry name" value="HUPs"/>
    <property type="match status" value="1"/>
</dbReference>
<dbReference type="KEGG" id="rgu:A4W93_27090"/>
<name>A0A1W6LG91_9BURK</name>
<dbReference type="InterPro" id="IPR014729">
    <property type="entry name" value="Rossmann-like_a/b/a_fold"/>
</dbReference>